<reference evidence="6 7" key="1">
    <citation type="submission" date="2020-08" db="EMBL/GenBank/DDBJ databases">
        <title>Genomic Encyclopedia of Type Strains, Phase IV (KMG-IV): sequencing the most valuable type-strain genomes for metagenomic binning, comparative biology and taxonomic classification.</title>
        <authorList>
            <person name="Goeker M."/>
        </authorList>
    </citation>
    <scope>NUCLEOTIDE SEQUENCE [LARGE SCALE GENOMIC DNA]</scope>
    <source>
        <strain evidence="6 7">DSM 17245</strain>
    </source>
</reference>
<feature type="domain" description="Periplasmic binding protein" evidence="5">
    <location>
        <begin position="55"/>
        <end position="306"/>
    </location>
</feature>
<evidence type="ECO:0000313" key="6">
    <source>
        <dbReference type="EMBL" id="MBB6042085.1"/>
    </source>
</evidence>
<comment type="caution">
    <text evidence="6">The sequence shown here is derived from an EMBL/GenBank/DDBJ whole genome shotgun (WGS) entry which is preliminary data.</text>
</comment>
<feature type="chain" id="PRO_5039719505" evidence="4">
    <location>
        <begin position="23"/>
        <end position="337"/>
    </location>
</feature>
<dbReference type="GeneID" id="85015600"/>
<evidence type="ECO:0000256" key="2">
    <source>
        <dbReference type="ARBA" id="ARBA00007639"/>
    </source>
</evidence>
<dbReference type="PROSITE" id="PS51257">
    <property type="entry name" value="PROKAR_LIPOPROTEIN"/>
    <property type="match status" value="1"/>
</dbReference>
<protein>
    <submittedName>
        <fullName evidence="6">Ribose transport system substrate-binding protein</fullName>
    </submittedName>
</protein>
<dbReference type="PANTHER" id="PTHR46847">
    <property type="entry name" value="D-ALLOSE-BINDING PERIPLASMIC PROTEIN-RELATED"/>
    <property type="match status" value="1"/>
</dbReference>
<dbReference type="InterPro" id="IPR028082">
    <property type="entry name" value="Peripla_BP_I"/>
</dbReference>
<dbReference type="InterPro" id="IPR025997">
    <property type="entry name" value="SBP_2_dom"/>
</dbReference>
<dbReference type="EMBL" id="JACHHH010000012">
    <property type="protein sequence ID" value="MBB6042085.1"/>
    <property type="molecule type" value="Genomic_DNA"/>
</dbReference>
<dbReference type="Pfam" id="PF13407">
    <property type="entry name" value="Peripla_BP_4"/>
    <property type="match status" value="1"/>
</dbReference>
<comment type="subcellular location">
    <subcellularLocation>
        <location evidence="1">Cell envelope</location>
    </subcellularLocation>
</comment>
<dbReference type="RefSeq" id="WP_183684602.1">
    <property type="nucleotide sequence ID" value="NZ_CAUQIH010000029.1"/>
</dbReference>
<evidence type="ECO:0000256" key="4">
    <source>
        <dbReference type="SAM" id="SignalP"/>
    </source>
</evidence>
<evidence type="ECO:0000313" key="7">
    <source>
        <dbReference type="Proteomes" id="UP000522163"/>
    </source>
</evidence>
<dbReference type="AlphaFoldDB" id="A0A7W9SIK1"/>
<feature type="signal peptide" evidence="4">
    <location>
        <begin position="1"/>
        <end position="22"/>
    </location>
</feature>
<dbReference type="GO" id="GO:0030246">
    <property type="term" value="F:carbohydrate binding"/>
    <property type="evidence" value="ECO:0007669"/>
    <property type="project" value="UniProtKB-ARBA"/>
</dbReference>
<dbReference type="SUPFAM" id="SSF53822">
    <property type="entry name" value="Periplasmic binding protein-like I"/>
    <property type="match status" value="1"/>
</dbReference>
<dbReference type="Gene3D" id="3.40.50.2300">
    <property type="match status" value="2"/>
</dbReference>
<name>A0A7W9SIK1_9FIRM</name>
<dbReference type="GO" id="GO:0030313">
    <property type="term" value="C:cell envelope"/>
    <property type="evidence" value="ECO:0007669"/>
    <property type="project" value="UniProtKB-SubCell"/>
</dbReference>
<evidence type="ECO:0000259" key="5">
    <source>
        <dbReference type="Pfam" id="PF13407"/>
    </source>
</evidence>
<dbReference type="PANTHER" id="PTHR46847:SF1">
    <property type="entry name" value="D-ALLOSE-BINDING PERIPLASMIC PROTEIN-RELATED"/>
    <property type="match status" value="1"/>
</dbReference>
<gene>
    <name evidence="6" type="ORF">HNQ46_002081</name>
</gene>
<organism evidence="6 7">
    <name type="scientific">Oribacterium sinus</name>
    <dbReference type="NCBI Taxonomy" id="237576"/>
    <lineage>
        <taxon>Bacteria</taxon>
        <taxon>Bacillati</taxon>
        <taxon>Bacillota</taxon>
        <taxon>Clostridia</taxon>
        <taxon>Lachnospirales</taxon>
        <taxon>Lachnospiraceae</taxon>
        <taxon>Oribacterium</taxon>
    </lineage>
</organism>
<proteinExistence type="inferred from homology"/>
<keyword evidence="3 4" id="KW-0732">Signal</keyword>
<comment type="similarity">
    <text evidence="2">Belongs to the bacterial solute-binding protein 2 family.</text>
</comment>
<evidence type="ECO:0000256" key="3">
    <source>
        <dbReference type="ARBA" id="ARBA00022729"/>
    </source>
</evidence>
<dbReference type="Proteomes" id="UP000522163">
    <property type="component" value="Unassembled WGS sequence"/>
</dbReference>
<accession>A0A7W9SIK1</accession>
<evidence type="ECO:0000256" key="1">
    <source>
        <dbReference type="ARBA" id="ARBA00004196"/>
    </source>
</evidence>
<sequence length="337" mass="36250">MKKRTRMYVMSLVFGMALGALVGCSSKQDSNNESSSKVSEKAQENSDKNTAKKSFVFCTNTLNNSFQSSMDAKFKELCDKNGIAYTCLDPDYDLNKQLSQLSDCANSGYDAVFVIPVDSSGITAGLAEISDAKIPIYNVDTAVIEEDMNKYVTQFVGTNAFMAGELVGKQLVSKHPDGAKIAILDFPSNESCVDRVNGFMKGLGEQKDKFTIVAQQDGGAALDKSLGLAEDILTANSDLDAFFCINDPSALGAAAAIKASNKKGKVEVYSIDASPEGKQALLDGDFTAVAAQVPLQIAEHAFNEAMNGEGKSSEKKVYLDSHLVDKEEAEKTLKDWQ</sequence>